<feature type="compositionally biased region" description="Polar residues" evidence="1">
    <location>
        <begin position="126"/>
        <end position="138"/>
    </location>
</feature>
<name>A0A6F8XMK3_9ACTN</name>
<accession>A0A6F8XMK3</accession>
<feature type="region of interest" description="Disordered" evidence="1">
    <location>
        <begin position="85"/>
        <end position="138"/>
    </location>
</feature>
<dbReference type="AlphaFoldDB" id="A0A6F8XMK3"/>
<organism evidence="2 3">
    <name type="scientific">Phytohabitans flavus</name>
    <dbReference type="NCBI Taxonomy" id="1076124"/>
    <lineage>
        <taxon>Bacteria</taxon>
        <taxon>Bacillati</taxon>
        <taxon>Actinomycetota</taxon>
        <taxon>Actinomycetes</taxon>
        <taxon>Micromonosporales</taxon>
        <taxon>Micromonosporaceae</taxon>
    </lineage>
</organism>
<protein>
    <submittedName>
        <fullName evidence="2">Uncharacterized protein</fullName>
    </submittedName>
</protein>
<evidence type="ECO:0000313" key="2">
    <source>
        <dbReference type="EMBL" id="BCB75019.1"/>
    </source>
</evidence>
<keyword evidence="3" id="KW-1185">Reference proteome</keyword>
<evidence type="ECO:0000313" key="3">
    <source>
        <dbReference type="Proteomes" id="UP000502508"/>
    </source>
</evidence>
<dbReference type="KEGG" id="pfla:Pflav_014290"/>
<evidence type="ECO:0000256" key="1">
    <source>
        <dbReference type="SAM" id="MobiDB-lite"/>
    </source>
</evidence>
<proteinExistence type="predicted"/>
<sequence>MVPNPARWDYGDWHHAVMGVQLGTDQGPATVTWTDTFFPYGVEVFHAPIENHLALGADAGPEQVGPRADGDSPWAKHLGSQVLGTASHWDRLEMPTPATRHSPTPPNGDALRTRARKGVKVGGPYQQVTSSSSTWPPT</sequence>
<dbReference type="Proteomes" id="UP000502508">
    <property type="component" value="Chromosome"/>
</dbReference>
<reference evidence="2 3" key="2">
    <citation type="submission" date="2020-03" db="EMBL/GenBank/DDBJ databases">
        <authorList>
            <person name="Ichikawa N."/>
            <person name="Kimura A."/>
            <person name="Kitahashi Y."/>
            <person name="Uohara A."/>
        </authorList>
    </citation>
    <scope>NUCLEOTIDE SEQUENCE [LARGE SCALE GENOMIC DNA]</scope>
    <source>
        <strain evidence="2 3">NBRC 107702</strain>
    </source>
</reference>
<reference evidence="2 3" key="1">
    <citation type="submission" date="2020-03" db="EMBL/GenBank/DDBJ databases">
        <title>Whole genome shotgun sequence of Phytohabitans flavus NBRC 107702.</title>
        <authorList>
            <person name="Komaki H."/>
            <person name="Tamura T."/>
        </authorList>
    </citation>
    <scope>NUCLEOTIDE SEQUENCE [LARGE SCALE GENOMIC DNA]</scope>
    <source>
        <strain evidence="2 3">NBRC 107702</strain>
    </source>
</reference>
<dbReference type="EMBL" id="AP022870">
    <property type="protein sequence ID" value="BCB75019.1"/>
    <property type="molecule type" value="Genomic_DNA"/>
</dbReference>
<gene>
    <name evidence="2" type="ORF">Pflav_014290</name>
</gene>